<keyword evidence="8 12" id="KW-0238">DNA-binding</keyword>
<reference evidence="14" key="1">
    <citation type="journal article" date="2021" name="PeerJ">
        <title>Extensive microbial diversity within the chicken gut microbiome revealed by metagenomics and culture.</title>
        <authorList>
            <person name="Gilroy R."/>
            <person name="Ravi A."/>
            <person name="Getino M."/>
            <person name="Pursley I."/>
            <person name="Horton D.L."/>
            <person name="Alikhan N.F."/>
            <person name="Baker D."/>
            <person name="Gharbi K."/>
            <person name="Hall N."/>
            <person name="Watson M."/>
            <person name="Adriaenssens E.M."/>
            <person name="Foster-Nyarko E."/>
            <person name="Jarju S."/>
            <person name="Secka A."/>
            <person name="Antonio M."/>
            <person name="Oren A."/>
            <person name="Chaudhuri R.R."/>
            <person name="La Ragione R."/>
            <person name="Hildebrand F."/>
            <person name="Pallen M.J."/>
        </authorList>
    </citation>
    <scope>NUCLEOTIDE SEQUENCE</scope>
    <source>
        <strain evidence="14">12435</strain>
    </source>
</reference>
<comment type="cofactor">
    <cofactor evidence="12">
        <name>[4Fe-4S] cluster</name>
        <dbReference type="ChEBI" id="CHEBI:49883"/>
    </cofactor>
    <text evidence="12">Binds 1 [4Fe-4S] cluster.</text>
</comment>
<comment type="similarity">
    <text evidence="1 12">Belongs to the Nth/MutY family.</text>
</comment>
<dbReference type="GO" id="GO:0140078">
    <property type="term" value="F:class I DNA-(apurinic or apyrimidinic site) endonuclease activity"/>
    <property type="evidence" value="ECO:0007669"/>
    <property type="project" value="UniProtKB-EC"/>
</dbReference>
<evidence type="ECO:0000256" key="12">
    <source>
        <dbReference type="HAMAP-Rule" id="MF_00942"/>
    </source>
</evidence>
<dbReference type="PIRSF" id="PIRSF001435">
    <property type="entry name" value="Nth"/>
    <property type="match status" value="1"/>
</dbReference>
<keyword evidence="14" id="KW-0540">Nuclease</keyword>
<comment type="function">
    <text evidence="12">DNA repair enzyme that has both DNA N-glycosylase activity and AP-lyase activity. The DNA N-glycosylase activity releases various damaged pyrimidines from DNA by cleaving the N-glycosidic bond, leaving an AP (apurinic/apyrimidinic) site. The AP-lyase activity cleaves the phosphodiester bond 3' to the AP site by a beta-elimination, leaving a 3'-terminal unsaturated sugar and a product with a terminal 5'-phosphate.</text>
</comment>
<accession>A0A9D1TR02</accession>
<comment type="catalytic activity">
    <reaction evidence="12">
        <text>2'-deoxyribonucleotide-(2'-deoxyribose 5'-phosphate)-2'-deoxyribonucleotide-DNA = a 3'-end 2'-deoxyribonucleotide-(2,3-dehydro-2,3-deoxyribose 5'-phosphate)-DNA + a 5'-end 5'-phospho-2'-deoxyribonucleoside-DNA + H(+)</text>
        <dbReference type="Rhea" id="RHEA:66592"/>
        <dbReference type="Rhea" id="RHEA-COMP:13180"/>
        <dbReference type="Rhea" id="RHEA-COMP:16897"/>
        <dbReference type="Rhea" id="RHEA-COMP:17067"/>
        <dbReference type="ChEBI" id="CHEBI:15378"/>
        <dbReference type="ChEBI" id="CHEBI:136412"/>
        <dbReference type="ChEBI" id="CHEBI:157695"/>
        <dbReference type="ChEBI" id="CHEBI:167181"/>
        <dbReference type="EC" id="4.2.99.18"/>
    </reaction>
</comment>
<evidence type="ECO:0000259" key="13">
    <source>
        <dbReference type="SMART" id="SM00478"/>
    </source>
</evidence>
<reference evidence="14" key="2">
    <citation type="submission" date="2021-04" db="EMBL/GenBank/DDBJ databases">
        <authorList>
            <person name="Gilroy R."/>
        </authorList>
    </citation>
    <scope>NUCLEOTIDE SEQUENCE</scope>
    <source>
        <strain evidence="14">12435</strain>
    </source>
</reference>
<gene>
    <name evidence="12 14" type="primary">nth</name>
    <name evidence="14" type="ORF">H9892_03240</name>
</gene>
<dbReference type="AlphaFoldDB" id="A0A9D1TR02"/>
<name>A0A9D1TR02_9FIRM</name>
<dbReference type="FunFam" id="1.10.1670.10:FF:000001">
    <property type="entry name" value="Endonuclease III"/>
    <property type="match status" value="1"/>
</dbReference>
<dbReference type="Gene3D" id="1.10.340.30">
    <property type="entry name" value="Hypothetical protein, domain 2"/>
    <property type="match status" value="1"/>
</dbReference>
<evidence type="ECO:0000256" key="4">
    <source>
        <dbReference type="ARBA" id="ARBA00022763"/>
    </source>
</evidence>
<feature type="domain" description="HhH-GPD" evidence="13">
    <location>
        <begin position="43"/>
        <end position="190"/>
    </location>
</feature>
<evidence type="ECO:0000313" key="15">
    <source>
        <dbReference type="Proteomes" id="UP000823990"/>
    </source>
</evidence>
<dbReference type="Gene3D" id="1.10.1670.10">
    <property type="entry name" value="Helix-hairpin-Helix base-excision DNA repair enzymes (C-terminal)"/>
    <property type="match status" value="1"/>
</dbReference>
<dbReference type="Proteomes" id="UP000823990">
    <property type="component" value="Unassembled WGS sequence"/>
</dbReference>
<dbReference type="EC" id="4.2.99.18" evidence="12"/>
<comment type="caution">
    <text evidence="12">Lacks conserved residue(s) required for the propagation of feature annotation.</text>
</comment>
<dbReference type="GO" id="GO:0019104">
    <property type="term" value="F:DNA N-glycosylase activity"/>
    <property type="evidence" value="ECO:0007669"/>
    <property type="project" value="UniProtKB-UniRule"/>
</dbReference>
<evidence type="ECO:0000256" key="8">
    <source>
        <dbReference type="ARBA" id="ARBA00023125"/>
    </source>
</evidence>
<keyword evidence="3" id="KW-0479">Metal-binding</keyword>
<keyword evidence="6" id="KW-0408">Iron</keyword>
<evidence type="ECO:0000256" key="3">
    <source>
        <dbReference type="ARBA" id="ARBA00022723"/>
    </source>
</evidence>
<keyword evidence="2" id="KW-0004">4Fe-4S</keyword>
<keyword evidence="7" id="KW-0411">Iron-sulfur</keyword>
<dbReference type="PANTHER" id="PTHR10359">
    <property type="entry name" value="A/G-SPECIFIC ADENINE GLYCOSYLASE/ENDONUCLEASE III"/>
    <property type="match status" value="1"/>
</dbReference>
<evidence type="ECO:0000256" key="5">
    <source>
        <dbReference type="ARBA" id="ARBA00022801"/>
    </source>
</evidence>
<keyword evidence="10 12" id="KW-0456">Lyase</keyword>
<dbReference type="GO" id="GO:0003677">
    <property type="term" value="F:DNA binding"/>
    <property type="evidence" value="ECO:0007669"/>
    <property type="project" value="UniProtKB-UniRule"/>
</dbReference>
<evidence type="ECO:0000256" key="2">
    <source>
        <dbReference type="ARBA" id="ARBA00022485"/>
    </source>
</evidence>
<dbReference type="PANTHER" id="PTHR10359:SF18">
    <property type="entry name" value="ENDONUCLEASE III"/>
    <property type="match status" value="1"/>
</dbReference>
<dbReference type="GO" id="GO:0051539">
    <property type="term" value="F:4 iron, 4 sulfur cluster binding"/>
    <property type="evidence" value="ECO:0007669"/>
    <property type="project" value="UniProtKB-KW"/>
</dbReference>
<sequence>MESVENKSARADRILGLLEQAHPDAHCELDYGTDFQLLVAVILSAQCTDKRVNIVTEKLFAEYGKPEDFAVMPQEKLETLIRSCGFFRAKARSIISASTDIVERFGGKVPRTMDELLSLRGVGRKTANVMLSVAFGESAIAVDTHVFRLSHRLGLSDKPTPEGVENDLTKEINLEMRSKAHHLLIFHGRYVCHSRNPECDKCNVTEFCNYIKG</sequence>
<dbReference type="InterPro" id="IPR003651">
    <property type="entry name" value="Endonuclease3_FeS-loop_motif"/>
</dbReference>
<keyword evidence="11 12" id="KW-0326">Glycosidase</keyword>
<dbReference type="GO" id="GO:0006285">
    <property type="term" value="P:base-excision repair, AP site formation"/>
    <property type="evidence" value="ECO:0007669"/>
    <property type="project" value="TreeGrafter"/>
</dbReference>
<comment type="caution">
    <text evidence="14">The sequence shown here is derived from an EMBL/GenBank/DDBJ whole genome shotgun (WGS) entry which is preliminary data.</text>
</comment>
<organism evidence="14 15">
    <name type="scientific">Candidatus Protoclostridium stercorigallinarum</name>
    <dbReference type="NCBI Taxonomy" id="2838741"/>
    <lineage>
        <taxon>Bacteria</taxon>
        <taxon>Bacillati</taxon>
        <taxon>Bacillota</taxon>
        <taxon>Clostridia</taxon>
        <taxon>Candidatus Protoclostridium</taxon>
    </lineage>
</organism>
<dbReference type="SMART" id="SM00525">
    <property type="entry name" value="FES"/>
    <property type="match status" value="1"/>
</dbReference>
<keyword evidence="14" id="KW-0255">Endonuclease</keyword>
<dbReference type="EMBL" id="DXHS01000058">
    <property type="protein sequence ID" value="HIW02330.1"/>
    <property type="molecule type" value="Genomic_DNA"/>
</dbReference>
<dbReference type="Pfam" id="PF00730">
    <property type="entry name" value="HhH-GPD"/>
    <property type="match status" value="1"/>
</dbReference>
<evidence type="ECO:0000313" key="14">
    <source>
        <dbReference type="EMBL" id="HIW02330.1"/>
    </source>
</evidence>
<dbReference type="InterPro" id="IPR005759">
    <property type="entry name" value="Nth"/>
</dbReference>
<dbReference type="InterPro" id="IPR000445">
    <property type="entry name" value="HhH_motif"/>
</dbReference>
<dbReference type="InterPro" id="IPR011257">
    <property type="entry name" value="DNA_glycosylase"/>
</dbReference>
<dbReference type="Pfam" id="PF00633">
    <property type="entry name" value="HHH"/>
    <property type="match status" value="1"/>
</dbReference>
<keyword evidence="4 12" id="KW-0227">DNA damage</keyword>
<dbReference type="NCBIfam" id="TIGR01083">
    <property type="entry name" value="nth"/>
    <property type="match status" value="1"/>
</dbReference>
<dbReference type="GO" id="GO:0046872">
    <property type="term" value="F:metal ion binding"/>
    <property type="evidence" value="ECO:0007669"/>
    <property type="project" value="UniProtKB-KW"/>
</dbReference>
<evidence type="ECO:0000256" key="10">
    <source>
        <dbReference type="ARBA" id="ARBA00023239"/>
    </source>
</evidence>
<keyword evidence="9 12" id="KW-0234">DNA repair</keyword>
<dbReference type="HAMAP" id="MF_00942">
    <property type="entry name" value="Nth"/>
    <property type="match status" value="1"/>
</dbReference>
<dbReference type="SMART" id="SM00478">
    <property type="entry name" value="ENDO3c"/>
    <property type="match status" value="1"/>
</dbReference>
<protein>
    <recommendedName>
        <fullName evidence="12">Endonuclease III</fullName>
        <ecNumber evidence="12">4.2.99.18</ecNumber>
    </recommendedName>
    <alternativeName>
        <fullName evidence="12">DNA-(apurinic or apyrimidinic site) lyase</fullName>
    </alternativeName>
</protein>
<evidence type="ECO:0000256" key="1">
    <source>
        <dbReference type="ARBA" id="ARBA00008343"/>
    </source>
</evidence>
<evidence type="ECO:0000256" key="7">
    <source>
        <dbReference type="ARBA" id="ARBA00023014"/>
    </source>
</evidence>
<proteinExistence type="inferred from homology"/>
<dbReference type="InterPro" id="IPR023170">
    <property type="entry name" value="HhH_base_excis_C"/>
</dbReference>
<evidence type="ECO:0000256" key="11">
    <source>
        <dbReference type="ARBA" id="ARBA00023295"/>
    </source>
</evidence>
<evidence type="ECO:0000256" key="9">
    <source>
        <dbReference type="ARBA" id="ARBA00023204"/>
    </source>
</evidence>
<keyword evidence="5 12" id="KW-0378">Hydrolase</keyword>
<dbReference type="InterPro" id="IPR003265">
    <property type="entry name" value="HhH-GPD_domain"/>
</dbReference>
<dbReference type="SUPFAM" id="SSF48150">
    <property type="entry name" value="DNA-glycosylase"/>
    <property type="match status" value="1"/>
</dbReference>
<evidence type="ECO:0000256" key="6">
    <source>
        <dbReference type="ARBA" id="ARBA00023004"/>
    </source>
</evidence>
<dbReference type="FunFam" id="1.10.340.30:FF:000001">
    <property type="entry name" value="Endonuclease III"/>
    <property type="match status" value="1"/>
</dbReference>
<dbReference type="CDD" id="cd00056">
    <property type="entry name" value="ENDO3c"/>
    <property type="match status" value="1"/>
</dbReference>